<evidence type="ECO:0000313" key="10">
    <source>
        <dbReference type="EMBL" id="CAF1015795.1"/>
    </source>
</evidence>
<dbReference type="PROSITE" id="PS50015">
    <property type="entry name" value="SAP_B"/>
    <property type="match status" value="1"/>
</dbReference>
<dbReference type="GO" id="GO:0006032">
    <property type="term" value="P:chitin catabolic process"/>
    <property type="evidence" value="ECO:0007669"/>
    <property type="project" value="TreeGrafter"/>
</dbReference>
<evidence type="ECO:0000256" key="3">
    <source>
        <dbReference type="ARBA" id="ARBA00023295"/>
    </source>
</evidence>
<evidence type="ECO:0000256" key="2">
    <source>
        <dbReference type="ARBA" id="ARBA00023157"/>
    </source>
</evidence>
<dbReference type="InterPro" id="IPR008139">
    <property type="entry name" value="SaposinB_dom"/>
</dbReference>
<protein>
    <submittedName>
        <fullName evidence="10">Uncharacterized protein</fullName>
    </submittedName>
</protein>
<dbReference type="GO" id="GO:0008061">
    <property type="term" value="F:chitin binding"/>
    <property type="evidence" value="ECO:0007669"/>
    <property type="project" value="InterPro"/>
</dbReference>
<accession>A0A814HYG3</accession>
<dbReference type="InterPro" id="IPR011001">
    <property type="entry name" value="Saposin-like"/>
</dbReference>
<dbReference type="GO" id="GO:0004568">
    <property type="term" value="F:chitinase activity"/>
    <property type="evidence" value="ECO:0007669"/>
    <property type="project" value="UniProtKB-ARBA"/>
</dbReference>
<dbReference type="InterPro" id="IPR050314">
    <property type="entry name" value="Glycosyl_Hydrlase_18"/>
</dbReference>
<dbReference type="PROSITE" id="PS51910">
    <property type="entry name" value="GH18_2"/>
    <property type="match status" value="1"/>
</dbReference>
<comment type="caution">
    <text evidence="10">The sequence shown here is derived from an EMBL/GenBank/DDBJ whole genome shotgun (WGS) entry which is preliminary data.</text>
</comment>
<gene>
    <name evidence="10" type="ORF">CJN711_LOCUS3058</name>
</gene>
<name>A0A814HYG3_9BILA</name>
<feature type="chain" id="PRO_5032970238" evidence="7">
    <location>
        <begin position="16"/>
        <end position="555"/>
    </location>
</feature>
<dbReference type="InterPro" id="IPR011583">
    <property type="entry name" value="Chitinase_II/V-like_cat"/>
</dbReference>
<evidence type="ECO:0000256" key="5">
    <source>
        <dbReference type="RuleBase" id="RU004453"/>
    </source>
</evidence>
<dbReference type="InterPro" id="IPR029070">
    <property type="entry name" value="Chitinase_insertion_sf"/>
</dbReference>
<keyword evidence="6" id="KW-0812">Transmembrane</keyword>
<evidence type="ECO:0000256" key="6">
    <source>
        <dbReference type="SAM" id="Phobius"/>
    </source>
</evidence>
<feature type="domain" description="Saposin B-type" evidence="8">
    <location>
        <begin position="443"/>
        <end position="524"/>
    </location>
</feature>
<feature type="transmembrane region" description="Helical" evidence="6">
    <location>
        <begin position="370"/>
        <end position="388"/>
    </location>
</feature>
<dbReference type="InterPro" id="IPR017853">
    <property type="entry name" value="GH"/>
</dbReference>
<dbReference type="AlphaFoldDB" id="A0A814HYG3"/>
<keyword evidence="7" id="KW-0732">Signal</keyword>
<dbReference type="PANTHER" id="PTHR11177">
    <property type="entry name" value="CHITINASE"/>
    <property type="match status" value="1"/>
</dbReference>
<dbReference type="SUPFAM" id="SSF47862">
    <property type="entry name" value="Saposin"/>
    <property type="match status" value="1"/>
</dbReference>
<dbReference type="Pfam" id="PF00704">
    <property type="entry name" value="Glyco_hydro_18"/>
    <property type="match status" value="1"/>
</dbReference>
<comment type="similarity">
    <text evidence="5">Belongs to the glycosyl hydrolase 18 family.</text>
</comment>
<evidence type="ECO:0000256" key="7">
    <source>
        <dbReference type="SAM" id="SignalP"/>
    </source>
</evidence>
<dbReference type="SMART" id="SM00741">
    <property type="entry name" value="SapB"/>
    <property type="match status" value="1"/>
</dbReference>
<dbReference type="SUPFAM" id="SSF54556">
    <property type="entry name" value="Chitinase insertion domain"/>
    <property type="match status" value="1"/>
</dbReference>
<evidence type="ECO:0000313" key="11">
    <source>
        <dbReference type="Proteomes" id="UP000663855"/>
    </source>
</evidence>
<feature type="domain" description="GH18" evidence="9">
    <location>
        <begin position="16"/>
        <end position="363"/>
    </location>
</feature>
<keyword evidence="2" id="KW-1015">Disulfide bond</keyword>
<dbReference type="GO" id="GO:0005576">
    <property type="term" value="C:extracellular region"/>
    <property type="evidence" value="ECO:0007669"/>
    <property type="project" value="TreeGrafter"/>
</dbReference>
<evidence type="ECO:0000259" key="8">
    <source>
        <dbReference type="PROSITE" id="PS50015"/>
    </source>
</evidence>
<dbReference type="Gene3D" id="3.20.20.80">
    <property type="entry name" value="Glycosidases"/>
    <property type="match status" value="1"/>
</dbReference>
<dbReference type="SMART" id="SM00636">
    <property type="entry name" value="Glyco_18"/>
    <property type="match status" value="1"/>
</dbReference>
<dbReference type="Proteomes" id="UP000663855">
    <property type="component" value="Unassembled WGS sequence"/>
</dbReference>
<reference evidence="10" key="1">
    <citation type="submission" date="2021-02" db="EMBL/GenBank/DDBJ databases">
        <authorList>
            <person name="Nowell W R."/>
        </authorList>
    </citation>
    <scope>NUCLEOTIDE SEQUENCE</scope>
</reference>
<evidence type="ECO:0000256" key="4">
    <source>
        <dbReference type="RuleBase" id="RU000489"/>
    </source>
</evidence>
<keyword evidence="3 4" id="KW-0326">Glycosidase</keyword>
<dbReference type="PROSITE" id="PS01095">
    <property type="entry name" value="GH18_1"/>
    <property type="match status" value="1"/>
</dbReference>
<evidence type="ECO:0000256" key="1">
    <source>
        <dbReference type="ARBA" id="ARBA00022801"/>
    </source>
</evidence>
<dbReference type="InterPro" id="IPR001223">
    <property type="entry name" value="Glyco_hydro18_cat"/>
</dbReference>
<dbReference type="SUPFAM" id="SSF51445">
    <property type="entry name" value="(Trans)glycosidases"/>
    <property type="match status" value="1"/>
</dbReference>
<sequence>MMRWLLVVLFPVVQSYLFGCYYDYSQPLVLPEQLPIGVCTHILLIGAVNVKNLNVNTIQRPYNGLNALQSMRDYRTRDSNKLKIIPSLVGDDDEWKTAMNDSESRSKFITSLIDLAKSQDLDGLDFDWEYPCGAYKSLFSQFIEELRLGVRKIFGNEFLLTAAVGAGKNTIDDCYEIGRLGELLDLIHLMTYDYHSIYDKQTGFSSPLYPKSIETDEARQYNTEWSAAYLVKQGVPRNKILIGLEGLGHTFQLNDSNIHDFAAPVVGIGYGGGWMTFIEYCLLVKIAGSHWDDEAKVNYTYYSDQWTNVGDVRAATEKALFVKANSYGGAFTFGLHLDDPTDLCHHGETFPIHKTVARHLDLFTSTMSSTFGYLCALIYFSTLYIIIIDARSINSIDNVESMVGNLSYDHTQESFIKLANYRHSFEHSTNFKRIRWSLRHRYNKAYCEFCDLVVPVVRLLIEANQTTHAENVVNGFCREFKLIDVDVCIGAVHEYKDAVIEVISLSNYNNKQLCALAFNCYKQFDYPIITWNVTFPHDKPKPPSQPPQPPQVNYQ</sequence>
<feature type="signal peptide" evidence="7">
    <location>
        <begin position="1"/>
        <end position="15"/>
    </location>
</feature>
<organism evidence="10 11">
    <name type="scientific">Rotaria magnacalcarata</name>
    <dbReference type="NCBI Taxonomy" id="392030"/>
    <lineage>
        <taxon>Eukaryota</taxon>
        <taxon>Metazoa</taxon>
        <taxon>Spiralia</taxon>
        <taxon>Gnathifera</taxon>
        <taxon>Rotifera</taxon>
        <taxon>Eurotatoria</taxon>
        <taxon>Bdelloidea</taxon>
        <taxon>Philodinida</taxon>
        <taxon>Philodinidae</taxon>
        <taxon>Rotaria</taxon>
    </lineage>
</organism>
<keyword evidence="1 4" id="KW-0378">Hydrolase</keyword>
<dbReference type="EMBL" id="CAJNOV010000288">
    <property type="protein sequence ID" value="CAF1015795.1"/>
    <property type="molecule type" value="Genomic_DNA"/>
</dbReference>
<dbReference type="Gene3D" id="3.10.50.10">
    <property type="match status" value="1"/>
</dbReference>
<keyword evidence="6" id="KW-1133">Transmembrane helix</keyword>
<keyword evidence="6" id="KW-0472">Membrane</keyword>
<dbReference type="GO" id="GO:0005975">
    <property type="term" value="P:carbohydrate metabolic process"/>
    <property type="evidence" value="ECO:0007669"/>
    <property type="project" value="InterPro"/>
</dbReference>
<proteinExistence type="inferred from homology"/>
<dbReference type="PANTHER" id="PTHR11177:SF317">
    <property type="entry name" value="CHITINASE 12-RELATED"/>
    <property type="match status" value="1"/>
</dbReference>
<evidence type="ECO:0000259" key="9">
    <source>
        <dbReference type="PROSITE" id="PS51910"/>
    </source>
</evidence>
<dbReference type="Gene3D" id="1.10.225.10">
    <property type="entry name" value="Saposin-like"/>
    <property type="match status" value="1"/>
</dbReference>
<dbReference type="InterPro" id="IPR001579">
    <property type="entry name" value="Glyco_hydro_18_chit_AS"/>
</dbReference>